<organism evidence="4 5">
    <name type="scientific">Neohortaea acidophila</name>
    <dbReference type="NCBI Taxonomy" id="245834"/>
    <lineage>
        <taxon>Eukaryota</taxon>
        <taxon>Fungi</taxon>
        <taxon>Dikarya</taxon>
        <taxon>Ascomycota</taxon>
        <taxon>Pezizomycotina</taxon>
        <taxon>Dothideomycetes</taxon>
        <taxon>Dothideomycetidae</taxon>
        <taxon>Mycosphaerellales</taxon>
        <taxon>Teratosphaeriaceae</taxon>
        <taxon>Neohortaea</taxon>
    </lineage>
</organism>
<dbReference type="SMART" id="SM00903">
    <property type="entry name" value="Flavin_Reduct"/>
    <property type="match status" value="1"/>
</dbReference>
<keyword evidence="1" id="KW-0560">Oxidoreductase</keyword>
<feature type="domain" description="Flavin reductase like" evidence="3">
    <location>
        <begin position="728"/>
        <end position="897"/>
    </location>
</feature>
<dbReference type="GO" id="GO:0010181">
    <property type="term" value="F:FMN binding"/>
    <property type="evidence" value="ECO:0007669"/>
    <property type="project" value="InterPro"/>
</dbReference>
<gene>
    <name evidence="4" type="ORF">BDY17DRAFT_172327</name>
</gene>
<sequence>MREPSSAARRFYRAFYQWTVLTTQRQHASPKVSSKTLVHVRPLSSTASLLTRGLEYKTGSKSVLWPRGDVDRRERQSQHASSATPLPFPSSQLNGSAISSLDRPFDTLQPWETVVRYRSDHGIMIETAIPADSLSALERRHGRSLQRLTRASSSESDEVPVTIDVGDQAVTQHVEGKNAVRVVSVIYSGTVEQCTRVHSELLGTATNPATAGRMPSRKLEWTKKPPMPQTKVPTSSLTLFSWVLREKSPDGNFITAEVVYPGALWHGRLRNTMRGLTPIRESSGAEIIVKPSFEVFEELRGKRWWQPVIVKGSLEQVVLVKDSFYALFGPIDFVKGVSSEYKRGMDDGGLPVERASVDAERPLSGSSDIETPTAAHETKRSELPLWERDLPKLDNRPVEAQKLKKQEEQKLGRQEEDIEPEADNEQEPAPVSDARPHSTFDRLFIPAKASDFLATKIEDIRSQFGDCDIEFAHEATANGDVSEPGHMTLVAPNLEQLASMKRLISRLVVQALGVRTKVQFAFTKFLPQQAELSVPARAVGWLKVRQRDIWHHTGCLATSDARDEGAEEAGFLLRAATSDELAAGRQYIDRLVKRLPDPIDMKPSAHTVRETPTEATTTAAEADDLSEDNFTNHEETSTKIDQLESARGVFVGPQTTSPVSQRESEIGAGWIPATSMARSMHAARAYSTSPALSRSLPVNAQKAAEKLKVTHDAHIDPEQLSEDLKRALRPLTHPVVVITSSIPAKQEKAASDSPLALARGVTVSSFNTVSLTPTPIISFNLRVPSRSWDAISASGRLAVHVLTARPQGAALAHAFTQPYDEPSEPFHRLQQLGVVVSVSRPDGAETLPTLEWDGALIARFEATVLESKCINVGDHIIVVAEVYDVFFPPAAEGSEGENTEVDSVEGLSYAMRGYRGVGPNIDPDALPDSRSAPQRQATHATTYNAAPGNIPGSQKATFSTLTRARMYSTYSIPSKGEFADQIEEGEPTAQMEKAESTDQAEKARIQNAVSDPALLSTTVGDFFDTTHDLFPARPAIRGMMRAQKTAHDASNRLKYGLASGTLTGEESLELEKIITRNERQATKQLAFGSAGRLRRMLDHGRMDFRNAQWMETNIENGQAVLIAQANEVRQLSDEGKLDQMQFAAVKKRLEEEGQFLATELMRLRELVNEEDEGDRDGGKPKFDGFQGNV</sequence>
<evidence type="ECO:0000313" key="4">
    <source>
        <dbReference type="EMBL" id="KAF2481832.1"/>
    </source>
</evidence>
<dbReference type="EMBL" id="MU001637">
    <property type="protein sequence ID" value="KAF2481832.1"/>
    <property type="molecule type" value="Genomic_DNA"/>
</dbReference>
<dbReference type="PANTHER" id="PTHR30466">
    <property type="entry name" value="FLAVIN REDUCTASE"/>
    <property type="match status" value="1"/>
</dbReference>
<feature type="region of interest" description="Disordered" evidence="2">
    <location>
        <begin position="602"/>
        <end position="621"/>
    </location>
</feature>
<name>A0A6A6PP90_9PEZI</name>
<feature type="region of interest" description="Disordered" evidence="2">
    <location>
        <begin position="347"/>
        <end position="437"/>
    </location>
</feature>
<reference evidence="4" key="1">
    <citation type="journal article" date="2020" name="Stud. Mycol.">
        <title>101 Dothideomycetes genomes: a test case for predicting lifestyles and emergence of pathogens.</title>
        <authorList>
            <person name="Haridas S."/>
            <person name="Albert R."/>
            <person name="Binder M."/>
            <person name="Bloem J."/>
            <person name="Labutti K."/>
            <person name="Salamov A."/>
            <person name="Andreopoulos B."/>
            <person name="Baker S."/>
            <person name="Barry K."/>
            <person name="Bills G."/>
            <person name="Bluhm B."/>
            <person name="Cannon C."/>
            <person name="Castanera R."/>
            <person name="Culley D."/>
            <person name="Daum C."/>
            <person name="Ezra D."/>
            <person name="Gonzalez J."/>
            <person name="Henrissat B."/>
            <person name="Kuo A."/>
            <person name="Liang C."/>
            <person name="Lipzen A."/>
            <person name="Lutzoni F."/>
            <person name="Magnuson J."/>
            <person name="Mondo S."/>
            <person name="Nolan M."/>
            <person name="Ohm R."/>
            <person name="Pangilinan J."/>
            <person name="Park H.-J."/>
            <person name="Ramirez L."/>
            <person name="Alfaro M."/>
            <person name="Sun H."/>
            <person name="Tritt A."/>
            <person name="Yoshinaga Y."/>
            <person name="Zwiers L.-H."/>
            <person name="Turgeon B."/>
            <person name="Goodwin S."/>
            <person name="Spatafora J."/>
            <person name="Crous P."/>
            <person name="Grigoriev I."/>
        </authorList>
    </citation>
    <scope>NUCLEOTIDE SEQUENCE</scope>
    <source>
        <strain evidence="4">CBS 113389</strain>
    </source>
</reference>
<dbReference type="OrthoDB" id="2015405at2759"/>
<dbReference type="PANTHER" id="PTHR30466:SF1">
    <property type="entry name" value="FMN REDUCTASE (NADH) RUTF"/>
    <property type="match status" value="1"/>
</dbReference>
<proteinExistence type="predicted"/>
<dbReference type="RefSeq" id="XP_033588402.1">
    <property type="nucleotide sequence ID" value="XM_033729825.1"/>
</dbReference>
<feature type="compositionally biased region" description="Basic and acidic residues" evidence="2">
    <location>
        <begin position="376"/>
        <end position="415"/>
    </location>
</feature>
<evidence type="ECO:0000313" key="5">
    <source>
        <dbReference type="Proteomes" id="UP000799767"/>
    </source>
</evidence>
<dbReference type="SUPFAM" id="SSF50475">
    <property type="entry name" value="FMN-binding split barrel"/>
    <property type="match status" value="1"/>
</dbReference>
<dbReference type="Pfam" id="PF01613">
    <property type="entry name" value="Flavin_Reduct"/>
    <property type="match status" value="1"/>
</dbReference>
<feature type="region of interest" description="Disordered" evidence="2">
    <location>
        <begin position="919"/>
        <end position="954"/>
    </location>
</feature>
<dbReference type="AlphaFoldDB" id="A0A6A6PP90"/>
<evidence type="ECO:0000256" key="2">
    <source>
        <dbReference type="SAM" id="MobiDB-lite"/>
    </source>
</evidence>
<feature type="compositionally biased region" description="Polar residues" evidence="2">
    <location>
        <begin position="78"/>
        <end position="93"/>
    </location>
</feature>
<evidence type="ECO:0000259" key="3">
    <source>
        <dbReference type="SMART" id="SM00903"/>
    </source>
</evidence>
<feature type="region of interest" description="Disordered" evidence="2">
    <location>
        <begin position="1167"/>
        <end position="1189"/>
    </location>
</feature>
<keyword evidence="5" id="KW-1185">Reference proteome</keyword>
<dbReference type="Gene3D" id="2.30.110.10">
    <property type="entry name" value="Electron Transport, Fmn-binding Protein, Chain A"/>
    <property type="match status" value="1"/>
</dbReference>
<dbReference type="InterPro" id="IPR012349">
    <property type="entry name" value="Split_barrel_FMN-bd"/>
</dbReference>
<feature type="compositionally biased region" description="Basic and acidic residues" evidence="2">
    <location>
        <begin position="68"/>
        <end position="77"/>
    </location>
</feature>
<dbReference type="GO" id="GO:0042602">
    <property type="term" value="F:riboflavin reductase (NADPH) activity"/>
    <property type="evidence" value="ECO:0007669"/>
    <property type="project" value="TreeGrafter"/>
</dbReference>
<dbReference type="GeneID" id="54470827"/>
<feature type="compositionally biased region" description="Polar residues" evidence="2">
    <location>
        <begin position="931"/>
        <end position="944"/>
    </location>
</feature>
<dbReference type="InterPro" id="IPR050268">
    <property type="entry name" value="NADH-dep_flavin_reductase"/>
</dbReference>
<dbReference type="InterPro" id="IPR002563">
    <property type="entry name" value="Flavin_Rdtase-like_dom"/>
</dbReference>
<dbReference type="Proteomes" id="UP000799767">
    <property type="component" value="Unassembled WGS sequence"/>
</dbReference>
<evidence type="ECO:0000256" key="1">
    <source>
        <dbReference type="ARBA" id="ARBA00023002"/>
    </source>
</evidence>
<protein>
    <submittedName>
        <fullName evidence="4">Flavin reductase like domain-containing protein</fullName>
    </submittedName>
</protein>
<feature type="compositionally biased region" description="Acidic residues" evidence="2">
    <location>
        <begin position="416"/>
        <end position="426"/>
    </location>
</feature>
<feature type="region of interest" description="Disordered" evidence="2">
    <location>
        <begin position="67"/>
        <end position="93"/>
    </location>
</feature>
<accession>A0A6A6PP90</accession>